<keyword evidence="3" id="KW-1185">Reference proteome</keyword>
<evidence type="ECO:0000256" key="1">
    <source>
        <dbReference type="SAM" id="MobiDB-lite"/>
    </source>
</evidence>
<feature type="compositionally biased region" description="Basic residues" evidence="1">
    <location>
        <begin position="26"/>
        <end position="35"/>
    </location>
</feature>
<feature type="compositionally biased region" description="Basic residues" evidence="1">
    <location>
        <begin position="280"/>
        <end position="310"/>
    </location>
</feature>
<dbReference type="Proteomes" id="UP001341281">
    <property type="component" value="Chromosome 02"/>
</dbReference>
<feature type="compositionally biased region" description="Polar residues" evidence="1">
    <location>
        <begin position="233"/>
        <end position="254"/>
    </location>
</feature>
<feature type="region of interest" description="Disordered" evidence="1">
    <location>
        <begin position="1"/>
        <end position="140"/>
    </location>
</feature>
<feature type="compositionally biased region" description="Low complexity" evidence="1">
    <location>
        <begin position="36"/>
        <end position="56"/>
    </location>
</feature>
<feature type="region of interest" description="Disordered" evidence="1">
    <location>
        <begin position="200"/>
        <end position="346"/>
    </location>
</feature>
<feature type="compositionally biased region" description="Basic and acidic residues" evidence="1">
    <location>
        <begin position="89"/>
        <end position="99"/>
    </location>
</feature>
<evidence type="ECO:0000313" key="3">
    <source>
        <dbReference type="Proteomes" id="UP001341281"/>
    </source>
</evidence>
<accession>A0AAQ3WEY7</accession>
<organism evidence="2 3">
    <name type="scientific">Paspalum notatum var. saurae</name>
    <dbReference type="NCBI Taxonomy" id="547442"/>
    <lineage>
        <taxon>Eukaryota</taxon>
        <taxon>Viridiplantae</taxon>
        <taxon>Streptophyta</taxon>
        <taxon>Embryophyta</taxon>
        <taxon>Tracheophyta</taxon>
        <taxon>Spermatophyta</taxon>
        <taxon>Magnoliopsida</taxon>
        <taxon>Liliopsida</taxon>
        <taxon>Poales</taxon>
        <taxon>Poaceae</taxon>
        <taxon>PACMAD clade</taxon>
        <taxon>Panicoideae</taxon>
        <taxon>Andropogonodae</taxon>
        <taxon>Paspaleae</taxon>
        <taxon>Paspalinae</taxon>
        <taxon>Paspalum</taxon>
    </lineage>
</organism>
<protein>
    <submittedName>
        <fullName evidence="2">Uncharacterized protein</fullName>
    </submittedName>
</protein>
<evidence type="ECO:0000313" key="2">
    <source>
        <dbReference type="EMBL" id="WVZ59245.1"/>
    </source>
</evidence>
<feature type="compositionally biased region" description="Polar residues" evidence="1">
    <location>
        <begin position="112"/>
        <end position="124"/>
    </location>
</feature>
<name>A0AAQ3WEY7_PASNO</name>
<dbReference type="EMBL" id="CP144746">
    <property type="protein sequence ID" value="WVZ59245.1"/>
    <property type="molecule type" value="Genomic_DNA"/>
</dbReference>
<feature type="compositionally biased region" description="Polar residues" evidence="1">
    <location>
        <begin position="318"/>
        <end position="332"/>
    </location>
</feature>
<gene>
    <name evidence="2" type="ORF">U9M48_009422</name>
</gene>
<feature type="compositionally biased region" description="Polar residues" evidence="1">
    <location>
        <begin position="265"/>
        <end position="277"/>
    </location>
</feature>
<dbReference type="AlphaFoldDB" id="A0AAQ3WEY7"/>
<feature type="non-terminal residue" evidence="2">
    <location>
        <position position="1"/>
    </location>
</feature>
<sequence length="346" mass="37097">FCPRLASALVGTEPARTKSSSFPHTRNPRSRRSPASRRAAAARARAHASAPGPAIACPCPRESQARPRQTLPPLTPRFSARPTATPDPARLRPDCDIRPRASGPRRPLVEADSSSTVEASTSQAGEAAEEGMVTPGQSPDTSWLPAGHNERFKGCMEAGGSTTKRKGSHQCPICKNYGHRWYNCKNGDPDDIAAMLAERGPPKKKKKKSEPSCESAILPVDSVPKAMHFPPSQRASISMDSNSLRSTHGSNQPELLSIEYPVLSLGQTTPPSATSIPTKEKKKATGKGKGKAAGKGKGKAKEQGKKKKKIPVLPDSPAMSTRSKTPQRQSPAAHTRRKRKLPDLNL</sequence>
<reference evidence="2 3" key="1">
    <citation type="submission" date="2024-02" db="EMBL/GenBank/DDBJ databases">
        <title>High-quality chromosome-scale genome assembly of Pensacola bahiagrass (Paspalum notatum Flugge var. saurae).</title>
        <authorList>
            <person name="Vega J.M."/>
            <person name="Podio M."/>
            <person name="Orjuela J."/>
            <person name="Siena L.A."/>
            <person name="Pessino S.C."/>
            <person name="Combes M.C."/>
            <person name="Mariac C."/>
            <person name="Albertini E."/>
            <person name="Pupilli F."/>
            <person name="Ortiz J.P.A."/>
            <person name="Leblanc O."/>
        </authorList>
    </citation>
    <scope>NUCLEOTIDE SEQUENCE [LARGE SCALE GENOMIC DNA]</scope>
    <source>
        <strain evidence="2">R1</strain>
        <tissue evidence="2">Leaf</tissue>
    </source>
</reference>
<proteinExistence type="predicted"/>